<dbReference type="EMBL" id="CP007389">
    <property type="protein sequence ID" value="APT74844.1"/>
    <property type="molecule type" value="Genomic_DNA"/>
</dbReference>
<sequence>MLHLLRWLPLNVIVTKFIILHELVNIAIPKSPPAFTAKMFKINIATDITACDKEDKIPTFKIFFKFLNHI</sequence>
<protein>
    <recommendedName>
        <fullName evidence="3">Secreted protein</fullName>
    </recommendedName>
</protein>
<reference evidence="1 2" key="1">
    <citation type="submission" date="2014-02" db="EMBL/GenBank/DDBJ databases">
        <title>Diversity of Thermotogales isolates from hydrothermal vents.</title>
        <authorList>
            <person name="Haverkamp T.H.A."/>
            <person name="Lossouarn J."/>
            <person name="Geslin C."/>
            <person name="Nesbo C.L."/>
        </authorList>
    </citation>
    <scope>NUCLEOTIDE SEQUENCE [LARGE SCALE GENOMIC DNA]</scope>
    <source>
        <strain evidence="1 2">431</strain>
    </source>
</reference>
<keyword evidence="2" id="KW-1185">Reference proteome</keyword>
<organism evidence="1 2">
    <name type="scientific">Thermosipho melanesiensis</name>
    <dbReference type="NCBI Taxonomy" id="46541"/>
    <lineage>
        <taxon>Bacteria</taxon>
        <taxon>Thermotogati</taxon>
        <taxon>Thermotogota</taxon>
        <taxon>Thermotogae</taxon>
        <taxon>Thermotogales</taxon>
        <taxon>Fervidobacteriaceae</taxon>
        <taxon>Thermosipho</taxon>
    </lineage>
</organism>
<proteinExistence type="predicted"/>
<gene>
    <name evidence="1" type="ORF">BW47_03975</name>
</gene>
<evidence type="ECO:0000313" key="1">
    <source>
        <dbReference type="EMBL" id="APT74844.1"/>
    </source>
</evidence>
<evidence type="ECO:0000313" key="2">
    <source>
        <dbReference type="Proteomes" id="UP000185490"/>
    </source>
</evidence>
<dbReference type="Proteomes" id="UP000185490">
    <property type="component" value="Chromosome"/>
</dbReference>
<name>A0ABM6GGN1_9BACT</name>
<accession>A0ABM6GGN1</accession>
<evidence type="ECO:0008006" key="3">
    <source>
        <dbReference type="Google" id="ProtNLM"/>
    </source>
</evidence>